<dbReference type="HOGENOM" id="CLU_2701094_0_0_3"/>
<evidence type="ECO:0000313" key="2">
    <source>
        <dbReference type="Proteomes" id="UP000001191"/>
    </source>
</evidence>
<keyword evidence="2" id="KW-1185">Reference proteome</keyword>
<accession>B2JBG0</accession>
<dbReference type="RefSeq" id="WP_012413272.1">
    <property type="nucleotide sequence ID" value="NC_010632.1"/>
</dbReference>
<sequence>MTIYTLYYRGEIRGEGISISLYPPHNWKGLHLPLFAPTPELLKWWKASAQDAEAELEYERQFLLILHLPAAID</sequence>
<dbReference type="AlphaFoldDB" id="B2JBG0"/>
<keyword evidence="1" id="KW-0614">Plasmid</keyword>
<geneLocation type="plasmid" evidence="1 2">
    <name>pNPUN02</name>
</geneLocation>
<organism evidence="1 2">
    <name type="scientific">Nostoc punctiforme (strain ATCC 29133 / PCC 73102)</name>
    <dbReference type="NCBI Taxonomy" id="63737"/>
    <lineage>
        <taxon>Bacteria</taxon>
        <taxon>Bacillati</taxon>
        <taxon>Cyanobacteriota</taxon>
        <taxon>Cyanophyceae</taxon>
        <taxon>Nostocales</taxon>
        <taxon>Nostocaceae</taxon>
        <taxon>Nostoc</taxon>
    </lineage>
</organism>
<dbReference type="Proteomes" id="UP000001191">
    <property type="component" value="Plasmid pNPUN02"/>
</dbReference>
<dbReference type="EMBL" id="CP001039">
    <property type="protein sequence ID" value="ACC85264.1"/>
    <property type="molecule type" value="Genomic_DNA"/>
</dbReference>
<protein>
    <submittedName>
        <fullName evidence="1">Uncharacterized protein</fullName>
    </submittedName>
</protein>
<name>B2JBG0_NOSP7</name>
<dbReference type="PhylomeDB" id="B2JBG0"/>
<dbReference type="EnsemblBacteria" id="ACC85264">
    <property type="protein sequence ID" value="ACC85264"/>
    <property type="gene ID" value="Npun_BF130"/>
</dbReference>
<gene>
    <name evidence="1" type="ordered locus">Npun_BF130</name>
</gene>
<dbReference type="KEGG" id="npu:Npun_BF130"/>
<reference evidence="2" key="1">
    <citation type="submission" date="2008-04" db="EMBL/GenBank/DDBJ databases">
        <title>Complete sequence of plasmid 2 of Nostoc punctiforme ATCC 29133.</title>
        <authorList>
            <consortium name="US DOE Joint Genome Institute"/>
            <person name="Copeland A."/>
            <person name="Lucas S."/>
            <person name="Lapidus A."/>
            <person name="Glavina del Rio T."/>
            <person name="Dalin E."/>
            <person name="Tice H."/>
            <person name="Pitluck S."/>
            <person name="Chain P."/>
            <person name="Malfatti S."/>
            <person name="Shin M."/>
            <person name="Vergez L."/>
            <person name="Schmutz J."/>
            <person name="Larimer F."/>
            <person name="Land M."/>
            <person name="Hauser L."/>
            <person name="Kyrpides N."/>
            <person name="Kim E."/>
            <person name="Meeks J.C."/>
            <person name="Elhai J."/>
            <person name="Campbell E.L."/>
            <person name="Thiel T."/>
            <person name="Longmire J."/>
            <person name="Potts M."/>
            <person name="Atlas R."/>
        </authorList>
    </citation>
    <scope>NUCLEOTIDE SEQUENCE [LARGE SCALE GENOMIC DNA]</scope>
    <source>
        <strain evidence="2">ATCC 29133 / PCC 73102</strain>
        <plasmid evidence="2">Plasmid pNPUN02</plasmid>
    </source>
</reference>
<proteinExistence type="predicted"/>
<evidence type="ECO:0000313" key="1">
    <source>
        <dbReference type="EMBL" id="ACC85264.1"/>
    </source>
</evidence>